<dbReference type="Proteomes" id="UP000499080">
    <property type="component" value="Unassembled WGS sequence"/>
</dbReference>
<name>A0A4Y2BKM7_ARAVE</name>
<proteinExistence type="predicted"/>
<gene>
    <name evidence="1" type="ORF">AVEN_4521_1</name>
</gene>
<evidence type="ECO:0000313" key="1">
    <source>
        <dbReference type="EMBL" id="GBL92811.1"/>
    </source>
</evidence>
<organism evidence="1 2">
    <name type="scientific">Araneus ventricosus</name>
    <name type="common">Orbweaver spider</name>
    <name type="synonym">Epeira ventricosa</name>
    <dbReference type="NCBI Taxonomy" id="182803"/>
    <lineage>
        <taxon>Eukaryota</taxon>
        <taxon>Metazoa</taxon>
        <taxon>Ecdysozoa</taxon>
        <taxon>Arthropoda</taxon>
        <taxon>Chelicerata</taxon>
        <taxon>Arachnida</taxon>
        <taxon>Araneae</taxon>
        <taxon>Araneomorphae</taxon>
        <taxon>Entelegynae</taxon>
        <taxon>Araneoidea</taxon>
        <taxon>Araneidae</taxon>
        <taxon>Araneus</taxon>
    </lineage>
</organism>
<dbReference type="EMBL" id="BGPR01000089">
    <property type="protein sequence ID" value="GBL92811.1"/>
    <property type="molecule type" value="Genomic_DNA"/>
</dbReference>
<comment type="caution">
    <text evidence="1">The sequence shown here is derived from an EMBL/GenBank/DDBJ whole genome shotgun (WGS) entry which is preliminary data.</text>
</comment>
<accession>A0A4Y2BKM7</accession>
<dbReference type="AlphaFoldDB" id="A0A4Y2BKM7"/>
<sequence length="165" mass="18691">MVGKRVLQGKYEMTGSSQAWNPDLGDHFGDLPTNLATLATNRRFSKMRLFFNISIRKGDIQNVLDITTSQTRVYKRRQMKGGMSSECEEGLWSFVCSVSWKAGELSTIERAFTVFTSELLIVCVAKSESAVTVITSELLSVCVANLYRSYCTCYLCFVFFLNIWE</sequence>
<protein>
    <submittedName>
        <fullName evidence="1">Uncharacterized protein</fullName>
    </submittedName>
</protein>
<reference evidence="1 2" key="1">
    <citation type="journal article" date="2019" name="Sci. Rep.">
        <title>Orb-weaving spider Araneus ventricosus genome elucidates the spidroin gene catalogue.</title>
        <authorList>
            <person name="Kono N."/>
            <person name="Nakamura H."/>
            <person name="Ohtoshi R."/>
            <person name="Moran D.A.P."/>
            <person name="Shinohara A."/>
            <person name="Yoshida Y."/>
            <person name="Fujiwara M."/>
            <person name="Mori M."/>
            <person name="Tomita M."/>
            <person name="Arakawa K."/>
        </authorList>
    </citation>
    <scope>NUCLEOTIDE SEQUENCE [LARGE SCALE GENOMIC DNA]</scope>
</reference>
<keyword evidence="2" id="KW-1185">Reference proteome</keyword>
<evidence type="ECO:0000313" key="2">
    <source>
        <dbReference type="Proteomes" id="UP000499080"/>
    </source>
</evidence>